<proteinExistence type="inferred from homology"/>
<keyword evidence="9" id="KW-0131">Cell cycle</keyword>
<evidence type="ECO:0000256" key="6">
    <source>
        <dbReference type="ARBA" id="ARBA00023163"/>
    </source>
</evidence>
<feature type="domain" description="SpoVT-AbrB" evidence="8">
    <location>
        <begin position="76"/>
        <end position="119"/>
    </location>
</feature>
<organism evidence="9 10">
    <name type="scientific">Candidatus Kuenenbacteria bacterium CG10_big_fil_rev_8_21_14_0_10_36_11</name>
    <dbReference type="NCBI Taxonomy" id="1974618"/>
    <lineage>
        <taxon>Bacteria</taxon>
        <taxon>Candidatus Kueneniibacteriota</taxon>
    </lineage>
</organism>
<sequence length="143" mass="16195">MFIGEYQHNIDDKNRLAMPVKFRAELKSGAVVTPGLDNCLFLFTKSNWQKLAEKLASQPLGRADARGFSRIMLAGAMDVKLDSLGRILLPDYLKKYAGLNKKIVVAGLYSRLEIWDEGTWHKYKKQMENQAENLAEKMGEMGV</sequence>
<name>A0A2M6WAQ5_9BACT</name>
<evidence type="ECO:0000256" key="7">
    <source>
        <dbReference type="HAMAP-Rule" id="MF_01008"/>
    </source>
</evidence>
<evidence type="ECO:0000313" key="10">
    <source>
        <dbReference type="Proteomes" id="UP000231464"/>
    </source>
</evidence>
<dbReference type="InterPro" id="IPR035642">
    <property type="entry name" value="MraZ_N"/>
</dbReference>
<accession>A0A2M6WAQ5</accession>
<evidence type="ECO:0000256" key="3">
    <source>
        <dbReference type="ARBA" id="ARBA00022737"/>
    </source>
</evidence>
<comment type="caution">
    <text evidence="9">The sequence shown here is derived from an EMBL/GenBank/DDBJ whole genome shotgun (WGS) entry which is preliminary data.</text>
</comment>
<evidence type="ECO:0000256" key="2">
    <source>
        <dbReference type="ARBA" id="ARBA00022490"/>
    </source>
</evidence>
<dbReference type="GO" id="GO:0005737">
    <property type="term" value="C:cytoplasm"/>
    <property type="evidence" value="ECO:0007669"/>
    <property type="project" value="UniProtKB-UniRule"/>
</dbReference>
<dbReference type="InterPro" id="IPR020603">
    <property type="entry name" value="MraZ_dom"/>
</dbReference>
<evidence type="ECO:0000259" key="8">
    <source>
        <dbReference type="PROSITE" id="PS51740"/>
    </source>
</evidence>
<keyword evidence="2 7" id="KW-0963">Cytoplasm</keyword>
<dbReference type="InterPro" id="IPR035644">
    <property type="entry name" value="MraZ_C"/>
</dbReference>
<dbReference type="GO" id="GO:0051301">
    <property type="term" value="P:cell division"/>
    <property type="evidence" value="ECO:0007669"/>
    <property type="project" value="UniProtKB-KW"/>
</dbReference>
<dbReference type="Gene3D" id="3.40.1550.20">
    <property type="entry name" value="Transcriptional regulator MraZ domain"/>
    <property type="match status" value="1"/>
</dbReference>
<dbReference type="GO" id="GO:0000976">
    <property type="term" value="F:transcription cis-regulatory region binding"/>
    <property type="evidence" value="ECO:0007669"/>
    <property type="project" value="TreeGrafter"/>
</dbReference>
<keyword evidence="3" id="KW-0677">Repeat</keyword>
<reference evidence="10" key="1">
    <citation type="submission" date="2017-09" db="EMBL/GenBank/DDBJ databases">
        <title>Depth-based differentiation of microbial function through sediment-hosted aquifers and enrichment of novel symbionts in the deep terrestrial subsurface.</title>
        <authorList>
            <person name="Probst A.J."/>
            <person name="Ladd B."/>
            <person name="Jarett J.K."/>
            <person name="Geller-Mcgrath D.E."/>
            <person name="Sieber C.M.K."/>
            <person name="Emerson J.B."/>
            <person name="Anantharaman K."/>
            <person name="Thomas B.C."/>
            <person name="Malmstrom R."/>
            <person name="Stieglmeier M."/>
            <person name="Klingl A."/>
            <person name="Woyke T."/>
            <person name="Ryan C.M."/>
            <person name="Banfield J.F."/>
        </authorList>
    </citation>
    <scope>NUCLEOTIDE SEQUENCE [LARGE SCALE GENOMIC DNA]</scope>
</reference>
<dbReference type="InterPro" id="IPR038619">
    <property type="entry name" value="MraZ_sf"/>
</dbReference>
<comment type="similarity">
    <text evidence="7">Belongs to the MraZ family.</text>
</comment>
<dbReference type="PANTHER" id="PTHR34701">
    <property type="entry name" value="TRANSCRIPTIONAL REGULATOR MRAZ"/>
    <property type="match status" value="1"/>
</dbReference>
<protein>
    <recommendedName>
        <fullName evidence="1 7">Transcriptional regulator MraZ</fullName>
    </recommendedName>
</protein>
<dbReference type="InterPro" id="IPR037914">
    <property type="entry name" value="SpoVT-AbrB_sf"/>
</dbReference>
<dbReference type="Pfam" id="PF02381">
    <property type="entry name" value="MraZ"/>
    <property type="match status" value="2"/>
</dbReference>
<dbReference type="CDD" id="cd16321">
    <property type="entry name" value="MraZ_C"/>
    <property type="match status" value="1"/>
</dbReference>
<dbReference type="NCBIfam" id="TIGR00242">
    <property type="entry name" value="division/cell wall cluster transcriptional repressor MraZ"/>
    <property type="match status" value="1"/>
</dbReference>
<evidence type="ECO:0000313" key="9">
    <source>
        <dbReference type="EMBL" id="PIT89893.1"/>
    </source>
</evidence>
<keyword evidence="4 7" id="KW-0805">Transcription regulation</keyword>
<dbReference type="PROSITE" id="PS51740">
    <property type="entry name" value="SPOVT_ABRB"/>
    <property type="match status" value="2"/>
</dbReference>
<keyword evidence="5 7" id="KW-0238">DNA-binding</keyword>
<keyword evidence="6 7" id="KW-0804">Transcription</keyword>
<comment type="subunit">
    <text evidence="7">Forms oligomers.</text>
</comment>
<evidence type="ECO:0000256" key="1">
    <source>
        <dbReference type="ARBA" id="ARBA00013860"/>
    </source>
</evidence>
<feature type="domain" description="SpoVT-AbrB" evidence="8">
    <location>
        <begin position="5"/>
        <end position="47"/>
    </location>
</feature>
<dbReference type="EMBL" id="PFBP01000023">
    <property type="protein sequence ID" value="PIT89893.1"/>
    <property type="molecule type" value="Genomic_DNA"/>
</dbReference>
<dbReference type="InterPro" id="IPR003444">
    <property type="entry name" value="MraZ"/>
</dbReference>
<dbReference type="PANTHER" id="PTHR34701:SF1">
    <property type="entry name" value="TRANSCRIPTIONAL REGULATOR MRAZ"/>
    <property type="match status" value="1"/>
</dbReference>
<keyword evidence="9" id="KW-0132">Cell division</keyword>
<dbReference type="InterPro" id="IPR007159">
    <property type="entry name" value="SpoVT-AbrB_dom"/>
</dbReference>
<gene>
    <name evidence="7" type="primary">mraZ</name>
    <name evidence="9" type="ORF">COU23_01475</name>
</gene>
<dbReference type="SUPFAM" id="SSF89447">
    <property type="entry name" value="AbrB/MazE/MraZ-like"/>
    <property type="match status" value="1"/>
</dbReference>
<evidence type="ECO:0000256" key="4">
    <source>
        <dbReference type="ARBA" id="ARBA00023015"/>
    </source>
</evidence>
<evidence type="ECO:0000256" key="5">
    <source>
        <dbReference type="ARBA" id="ARBA00023125"/>
    </source>
</evidence>
<dbReference type="GO" id="GO:2000143">
    <property type="term" value="P:negative regulation of DNA-templated transcription initiation"/>
    <property type="evidence" value="ECO:0007669"/>
    <property type="project" value="TreeGrafter"/>
</dbReference>
<dbReference type="CDD" id="cd16320">
    <property type="entry name" value="MraZ_N"/>
    <property type="match status" value="1"/>
</dbReference>
<comment type="subcellular location">
    <subcellularLocation>
        <location evidence="7">Cytoplasm</location>
        <location evidence="7">Nucleoid</location>
    </subcellularLocation>
</comment>
<dbReference type="HAMAP" id="MF_01008">
    <property type="entry name" value="MraZ"/>
    <property type="match status" value="1"/>
</dbReference>
<dbReference type="AlphaFoldDB" id="A0A2M6WAQ5"/>
<dbReference type="GO" id="GO:0003700">
    <property type="term" value="F:DNA-binding transcription factor activity"/>
    <property type="evidence" value="ECO:0007669"/>
    <property type="project" value="UniProtKB-UniRule"/>
</dbReference>
<dbReference type="GO" id="GO:0009295">
    <property type="term" value="C:nucleoid"/>
    <property type="evidence" value="ECO:0007669"/>
    <property type="project" value="UniProtKB-SubCell"/>
</dbReference>
<dbReference type="Proteomes" id="UP000231464">
    <property type="component" value="Unassembled WGS sequence"/>
</dbReference>